<gene>
    <name evidence="1" type="ORF">OE88DRAFT_1655973</name>
</gene>
<organism evidence="1 2">
    <name type="scientific">Heliocybe sulcata</name>
    <dbReference type="NCBI Taxonomy" id="5364"/>
    <lineage>
        <taxon>Eukaryota</taxon>
        <taxon>Fungi</taxon>
        <taxon>Dikarya</taxon>
        <taxon>Basidiomycota</taxon>
        <taxon>Agaricomycotina</taxon>
        <taxon>Agaricomycetes</taxon>
        <taxon>Gloeophyllales</taxon>
        <taxon>Gloeophyllaceae</taxon>
        <taxon>Heliocybe</taxon>
    </lineage>
</organism>
<protein>
    <recommendedName>
        <fullName evidence="3">F-box domain-containing protein</fullName>
    </recommendedName>
</protein>
<reference evidence="1 2" key="1">
    <citation type="journal article" date="2019" name="Nat. Ecol. Evol.">
        <title>Megaphylogeny resolves global patterns of mushroom evolution.</title>
        <authorList>
            <person name="Varga T."/>
            <person name="Krizsan K."/>
            <person name="Foldi C."/>
            <person name="Dima B."/>
            <person name="Sanchez-Garcia M."/>
            <person name="Sanchez-Ramirez S."/>
            <person name="Szollosi G.J."/>
            <person name="Szarkandi J.G."/>
            <person name="Papp V."/>
            <person name="Albert L."/>
            <person name="Andreopoulos W."/>
            <person name="Angelini C."/>
            <person name="Antonin V."/>
            <person name="Barry K.W."/>
            <person name="Bougher N.L."/>
            <person name="Buchanan P."/>
            <person name="Buyck B."/>
            <person name="Bense V."/>
            <person name="Catcheside P."/>
            <person name="Chovatia M."/>
            <person name="Cooper J."/>
            <person name="Damon W."/>
            <person name="Desjardin D."/>
            <person name="Finy P."/>
            <person name="Geml J."/>
            <person name="Haridas S."/>
            <person name="Hughes K."/>
            <person name="Justo A."/>
            <person name="Karasinski D."/>
            <person name="Kautmanova I."/>
            <person name="Kiss B."/>
            <person name="Kocsube S."/>
            <person name="Kotiranta H."/>
            <person name="LaButti K.M."/>
            <person name="Lechner B.E."/>
            <person name="Liimatainen K."/>
            <person name="Lipzen A."/>
            <person name="Lukacs Z."/>
            <person name="Mihaltcheva S."/>
            <person name="Morgado L.N."/>
            <person name="Niskanen T."/>
            <person name="Noordeloos M.E."/>
            <person name="Ohm R.A."/>
            <person name="Ortiz-Santana B."/>
            <person name="Ovrebo C."/>
            <person name="Racz N."/>
            <person name="Riley R."/>
            <person name="Savchenko A."/>
            <person name="Shiryaev A."/>
            <person name="Soop K."/>
            <person name="Spirin V."/>
            <person name="Szebenyi C."/>
            <person name="Tomsovsky M."/>
            <person name="Tulloss R.E."/>
            <person name="Uehling J."/>
            <person name="Grigoriev I.V."/>
            <person name="Vagvolgyi C."/>
            <person name="Papp T."/>
            <person name="Martin F.M."/>
            <person name="Miettinen O."/>
            <person name="Hibbett D.S."/>
            <person name="Nagy L.G."/>
        </authorList>
    </citation>
    <scope>NUCLEOTIDE SEQUENCE [LARGE SCALE GENOMIC DNA]</scope>
    <source>
        <strain evidence="1 2">OMC1185</strain>
    </source>
</reference>
<accession>A0A5C3N8N7</accession>
<name>A0A5C3N8N7_9AGAM</name>
<sequence length="475" mass="54054">MPLDTFATANVHLLSPPQLPSELWIYIFELATYVPGLLETGCHDPFSGTGPLLIDEGRHEMNRPLCTKRSLVLVCKLWCKLAWPLLHRVLIVECVVGHILPQFDLGNEVKLDGALLPRGANVRRLHCILHTTVPADDPAIEDLSTFIRSLPRLEIFSLRGPQENRRGSTAYMVHNPVPEPVLLALAERGPTLRVLDWMPDRLSVADPAQWRAMLSRLPGLRIIRKCMDESVAWSRTPSISDASSISLPQLVSSTWDQAGWSTHLLPRDNLESLRELELPELGTIPPPPNISSNITRLTLHINSSLRQDRDARRQLEVTLAMFPQVVDLVLWVRYWADLCAAISLPRIKRLGLGRLRPPDGEYETDHFVLPTVLYQYIRAPQLKVVRFVGRDEWSPNAHHDQEDFLLLQMMTAQRYIIDPMKSFTVEDREGRLLVDHEGRVLLGTLRDGRRFLQSSHGETLDLTSIYEEEKSKYAH</sequence>
<dbReference type="EMBL" id="ML213507">
    <property type="protein sequence ID" value="TFK53713.1"/>
    <property type="molecule type" value="Genomic_DNA"/>
</dbReference>
<dbReference type="Proteomes" id="UP000305948">
    <property type="component" value="Unassembled WGS sequence"/>
</dbReference>
<dbReference type="OrthoDB" id="3232644at2759"/>
<dbReference type="AlphaFoldDB" id="A0A5C3N8N7"/>
<proteinExistence type="predicted"/>
<evidence type="ECO:0008006" key="3">
    <source>
        <dbReference type="Google" id="ProtNLM"/>
    </source>
</evidence>
<evidence type="ECO:0000313" key="1">
    <source>
        <dbReference type="EMBL" id="TFK53713.1"/>
    </source>
</evidence>
<evidence type="ECO:0000313" key="2">
    <source>
        <dbReference type="Proteomes" id="UP000305948"/>
    </source>
</evidence>
<keyword evidence="2" id="KW-1185">Reference proteome</keyword>